<keyword evidence="3" id="KW-1185">Reference proteome</keyword>
<accession>A0A1G9X053</accession>
<dbReference type="PANTHER" id="PTHR43279">
    <property type="entry name" value="CATECHOL-2,3-DIOXYGENASE"/>
    <property type="match status" value="1"/>
</dbReference>
<reference evidence="2 3" key="1">
    <citation type="submission" date="2016-10" db="EMBL/GenBank/DDBJ databases">
        <authorList>
            <person name="de Groot N.N."/>
        </authorList>
    </citation>
    <scope>NUCLEOTIDE SEQUENCE [LARGE SCALE GENOMIC DNA]</scope>
    <source>
        <strain evidence="2 3">CGMCC 1.3442</strain>
    </source>
</reference>
<dbReference type="STRING" id="237069.SAMN05216498_0949"/>
<name>A0A1G9X053_9BACI</name>
<dbReference type="GO" id="GO:0051213">
    <property type="term" value="F:dioxygenase activity"/>
    <property type="evidence" value="ECO:0007669"/>
    <property type="project" value="UniProtKB-KW"/>
</dbReference>
<keyword evidence="2" id="KW-0223">Dioxygenase</keyword>
<sequence length="276" mass="31754">MNYHQLPTKYIDQLSLNVSDIQRSIDFYSNTIGMQVLENGDRKAVMTFDGEQPILTLVQPESVNPLDRRKTGLFHVAYLVPTRSDLANAVYYFWKNQLPIQGASDHRVSEALYLADPDGNGIEIYRDREPNEWKWNNERVEMDTIPLDVNGILQERTDEGWNGFPKDSKIGHIHLQVHDIASVQPFYEALGFDVVAEYGPQALFMADQKYHHHIGMNVWNSRNGEKKLENDIGLNWYSVKMTEEDRQKAKENLSDQVSEAEGHYVVEDPAGIKVKF</sequence>
<evidence type="ECO:0000313" key="2">
    <source>
        <dbReference type="EMBL" id="SDM89796.1"/>
    </source>
</evidence>
<dbReference type="Proteomes" id="UP000199334">
    <property type="component" value="Unassembled WGS sequence"/>
</dbReference>
<gene>
    <name evidence="2" type="ORF">SAMN05216498_0949</name>
</gene>
<proteinExistence type="predicted"/>
<dbReference type="PANTHER" id="PTHR43279:SF1">
    <property type="entry name" value="CATECHOL-2,3-DIOXYGENASE"/>
    <property type="match status" value="1"/>
</dbReference>
<evidence type="ECO:0000313" key="3">
    <source>
        <dbReference type="Proteomes" id="UP000199334"/>
    </source>
</evidence>
<dbReference type="PROSITE" id="PS51819">
    <property type="entry name" value="VOC"/>
    <property type="match status" value="1"/>
</dbReference>
<evidence type="ECO:0000259" key="1">
    <source>
        <dbReference type="PROSITE" id="PS51819"/>
    </source>
</evidence>
<dbReference type="InterPro" id="IPR029068">
    <property type="entry name" value="Glyas_Bleomycin-R_OHBP_Dase"/>
</dbReference>
<dbReference type="Pfam" id="PF00903">
    <property type="entry name" value="Glyoxalase"/>
    <property type="match status" value="1"/>
</dbReference>
<dbReference type="Gene3D" id="3.10.180.10">
    <property type="entry name" value="2,3-Dihydroxybiphenyl 1,2-Dioxygenase, domain 1"/>
    <property type="match status" value="2"/>
</dbReference>
<dbReference type="SUPFAM" id="SSF54593">
    <property type="entry name" value="Glyoxalase/Bleomycin resistance protein/Dihydroxybiphenyl dioxygenase"/>
    <property type="match status" value="2"/>
</dbReference>
<dbReference type="InterPro" id="IPR004360">
    <property type="entry name" value="Glyas_Fos-R_dOase_dom"/>
</dbReference>
<dbReference type="EMBL" id="FNIG01000001">
    <property type="protein sequence ID" value="SDM89796.1"/>
    <property type="molecule type" value="Genomic_DNA"/>
</dbReference>
<organism evidence="2 3">
    <name type="scientific">Tenuibacillus multivorans</name>
    <dbReference type="NCBI Taxonomy" id="237069"/>
    <lineage>
        <taxon>Bacteria</taxon>
        <taxon>Bacillati</taxon>
        <taxon>Bacillota</taxon>
        <taxon>Bacilli</taxon>
        <taxon>Bacillales</taxon>
        <taxon>Bacillaceae</taxon>
        <taxon>Tenuibacillus</taxon>
    </lineage>
</organism>
<feature type="domain" description="VOC" evidence="1">
    <location>
        <begin position="10"/>
        <end position="127"/>
    </location>
</feature>
<dbReference type="RefSeq" id="WP_176752931.1">
    <property type="nucleotide sequence ID" value="NZ_BJVZ01000010.1"/>
</dbReference>
<protein>
    <submittedName>
        <fullName evidence="2">Catechol 2,3-dioxygenase</fullName>
    </submittedName>
</protein>
<keyword evidence="2" id="KW-0560">Oxidoreductase</keyword>
<dbReference type="AlphaFoldDB" id="A0A1G9X053"/>
<dbReference type="InterPro" id="IPR037523">
    <property type="entry name" value="VOC_core"/>
</dbReference>